<dbReference type="AlphaFoldDB" id="A0A3P7XLX7"/>
<dbReference type="Proteomes" id="UP000277204">
    <property type="component" value="Unassembled WGS sequence"/>
</dbReference>
<sequence length="73" mass="8684">MGLVNWMYLHHRVDVHSETRTQYHSLQNAIALSTSLLSPDSHLLVQWDEFKFTWYCLAFKKNLMGKYKPNNTK</sequence>
<evidence type="ECO:0000313" key="1">
    <source>
        <dbReference type="EMBL" id="VDO75206.1"/>
    </source>
</evidence>
<reference evidence="1 2" key="1">
    <citation type="submission" date="2018-11" db="EMBL/GenBank/DDBJ databases">
        <authorList>
            <consortium name="Pathogen Informatics"/>
        </authorList>
    </citation>
    <scope>NUCLEOTIDE SEQUENCE [LARGE SCALE GENOMIC DNA]</scope>
    <source>
        <strain evidence="1 2">Zambia</strain>
    </source>
</reference>
<accession>A0A3P7XLX7</accession>
<proteinExistence type="predicted"/>
<gene>
    <name evidence="1" type="ORF">SMRZ_LOCUS7210</name>
</gene>
<protein>
    <submittedName>
        <fullName evidence="1">Uncharacterized protein</fullName>
    </submittedName>
</protein>
<dbReference type="EMBL" id="UZAI01002859">
    <property type="protein sequence ID" value="VDO75206.1"/>
    <property type="molecule type" value="Genomic_DNA"/>
</dbReference>
<evidence type="ECO:0000313" key="2">
    <source>
        <dbReference type="Proteomes" id="UP000277204"/>
    </source>
</evidence>
<organism evidence="1 2">
    <name type="scientific">Schistosoma margrebowiei</name>
    <dbReference type="NCBI Taxonomy" id="48269"/>
    <lineage>
        <taxon>Eukaryota</taxon>
        <taxon>Metazoa</taxon>
        <taxon>Spiralia</taxon>
        <taxon>Lophotrochozoa</taxon>
        <taxon>Platyhelminthes</taxon>
        <taxon>Trematoda</taxon>
        <taxon>Digenea</taxon>
        <taxon>Strigeidida</taxon>
        <taxon>Schistosomatoidea</taxon>
        <taxon>Schistosomatidae</taxon>
        <taxon>Schistosoma</taxon>
    </lineage>
</organism>
<name>A0A3P7XLX7_9TREM</name>
<keyword evidence="2" id="KW-1185">Reference proteome</keyword>